<dbReference type="EMBL" id="UYRS01018753">
    <property type="protein sequence ID" value="VDK39833.1"/>
    <property type="molecule type" value="Genomic_DNA"/>
</dbReference>
<evidence type="ECO:0000313" key="2">
    <source>
        <dbReference type="EMBL" id="VDK39833.1"/>
    </source>
</evidence>
<reference evidence="2 3" key="2">
    <citation type="submission" date="2018-11" db="EMBL/GenBank/DDBJ databases">
        <authorList>
            <consortium name="Pathogen Informatics"/>
        </authorList>
    </citation>
    <scope>NUCLEOTIDE SEQUENCE [LARGE SCALE GENOMIC DNA]</scope>
</reference>
<sequence>MPFKRPKHEGSYRFKHNNCIESAQPPTASPCIALKEVSHSEKDNSFSLPELESRSNFLASQIISEALTRVDGCKNIENSGFCGWSKVEKKAMASDTSFPKCEASKSRKMQRSVRGRFNASARWSSPPATRARQFTAQSVSKCHEKSKLVIHSHTDRFIKDYREGKLEKLRESRNVIIPARRLTGGVCSRSAESG</sequence>
<reference evidence="4" key="1">
    <citation type="submission" date="2017-02" db="UniProtKB">
        <authorList>
            <consortium name="WormBaseParasite"/>
        </authorList>
    </citation>
    <scope>IDENTIFICATION</scope>
</reference>
<evidence type="ECO:0000313" key="3">
    <source>
        <dbReference type="Proteomes" id="UP000282613"/>
    </source>
</evidence>
<organism evidence="4">
    <name type="scientific">Taenia asiatica</name>
    <name type="common">Asian tapeworm</name>
    <dbReference type="NCBI Taxonomy" id="60517"/>
    <lineage>
        <taxon>Eukaryota</taxon>
        <taxon>Metazoa</taxon>
        <taxon>Spiralia</taxon>
        <taxon>Lophotrochozoa</taxon>
        <taxon>Platyhelminthes</taxon>
        <taxon>Cestoda</taxon>
        <taxon>Eucestoda</taxon>
        <taxon>Cyclophyllidea</taxon>
        <taxon>Taeniidae</taxon>
        <taxon>Taenia</taxon>
    </lineage>
</organism>
<keyword evidence="3" id="KW-1185">Reference proteome</keyword>
<name>A0A0R3WC24_TAEAS</name>
<protein>
    <submittedName>
        <fullName evidence="4">Ovule protein</fullName>
    </submittedName>
</protein>
<evidence type="ECO:0000313" key="4">
    <source>
        <dbReference type="WBParaSite" id="TASK_0000823001-mRNA-1"/>
    </source>
</evidence>
<gene>
    <name evidence="2" type="ORF">TASK_LOCUS8231</name>
</gene>
<feature type="region of interest" description="Disordered" evidence="1">
    <location>
        <begin position="102"/>
        <end position="130"/>
    </location>
</feature>
<accession>A0A0R3WC24</accession>
<dbReference type="AlphaFoldDB" id="A0A0R3WC24"/>
<feature type="compositionally biased region" description="Polar residues" evidence="1">
    <location>
        <begin position="121"/>
        <end position="130"/>
    </location>
</feature>
<dbReference type="OrthoDB" id="6249073at2759"/>
<evidence type="ECO:0000256" key="1">
    <source>
        <dbReference type="SAM" id="MobiDB-lite"/>
    </source>
</evidence>
<dbReference type="Proteomes" id="UP000282613">
    <property type="component" value="Unassembled WGS sequence"/>
</dbReference>
<proteinExistence type="predicted"/>
<dbReference type="WBParaSite" id="TASK_0000823001-mRNA-1">
    <property type="protein sequence ID" value="TASK_0000823001-mRNA-1"/>
    <property type="gene ID" value="TASK_0000823001"/>
</dbReference>